<name>A0AAD7A5G2_9AGAR</name>
<evidence type="ECO:0000313" key="2">
    <source>
        <dbReference type="Proteomes" id="UP001218218"/>
    </source>
</evidence>
<accession>A0AAD7A5G2</accession>
<protein>
    <submittedName>
        <fullName evidence="1">Uncharacterized protein</fullName>
    </submittedName>
</protein>
<proteinExistence type="predicted"/>
<keyword evidence="2" id="KW-1185">Reference proteome</keyword>
<organism evidence="1 2">
    <name type="scientific">Mycena albidolilacea</name>
    <dbReference type="NCBI Taxonomy" id="1033008"/>
    <lineage>
        <taxon>Eukaryota</taxon>
        <taxon>Fungi</taxon>
        <taxon>Dikarya</taxon>
        <taxon>Basidiomycota</taxon>
        <taxon>Agaricomycotina</taxon>
        <taxon>Agaricomycetes</taxon>
        <taxon>Agaricomycetidae</taxon>
        <taxon>Agaricales</taxon>
        <taxon>Marasmiineae</taxon>
        <taxon>Mycenaceae</taxon>
        <taxon>Mycena</taxon>
    </lineage>
</organism>
<dbReference type="EMBL" id="JARIHO010000015">
    <property type="protein sequence ID" value="KAJ7349892.1"/>
    <property type="molecule type" value="Genomic_DNA"/>
</dbReference>
<reference evidence="1" key="1">
    <citation type="submission" date="2023-03" db="EMBL/GenBank/DDBJ databases">
        <title>Massive genome expansion in bonnet fungi (Mycena s.s.) driven by repeated elements and novel gene families across ecological guilds.</title>
        <authorList>
            <consortium name="Lawrence Berkeley National Laboratory"/>
            <person name="Harder C.B."/>
            <person name="Miyauchi S."/>
            <person name="Viragh M."/>
            <person name="Kuo A."/>
            <person name="Thoen E."/>
            <person name="Andreopoulos B."/>
            <person name="Lu D."/>
            <person name="Skrede I."/>
            <person name="Drula E."/>
            <person name="Henrissat B."/>
            <person name="Morin E."/>
            <person name="Kohler A."/>
            <person name="Barry K."/>
            <person name="LaButti K."/>
            <person name="Morin E."/>
            <person name="Salamov A."/>
            <person name="Lipzen A."/>
            <person name="Mereny Z."/>
            <person name="Hegedus B."/>
            <person name="Baldrian P."/>
            <person name="Stursova M."/>
            <person name="Weitz H."/>
            <person name="Taylor A."/>
            <person name="Grigoriev I.V."/>
            <person name="Nagy L.G."/>
            <person name="Martin F."/>
            <person name="Kauserud H."/>
        </authorList>
    </citation>
    <scope>NUCLEOTIDE SEQUENCE</scope>
    <source>
        <strain evidence="1">CBHHK002</strain>
    </source>
</reference>
<dbReference type="Proteomes" id="UP001218218">
    <property type="component" value="Unassembled WGS sequence"/>
</dbReference>
<sequence length="281" mass="30972">MRFMTRTRETDQSRLKLTPRRISFSLCRASLVPANLTDENSYWELPYPFCNAFFCGYVQRRSDGMILLGDFVVKYGARAAELGVPANDLYQALVDTVENTPLDWYTVGHQNTAWETFGYIPMDWVDPSGSTGLPTREASWAWEVHFYPSFPFILSLSVHELTAVQYTLGDFVVHQVAIALDKSVADVANVTSDGFSDPPNACSPVDPVGHSCVRRMDNNIGFYVSSFWENSFFAPHSMSMLIGLMGGPAMFICASCCADTAALIADEVLAVCLALGLAPAV</sequence>
<dbReference type="AlphaFoldDB" id="A0AAD7A5G2"/>
<evidence type="ECO:0000313" key="1">
    <source>
        <dbReference type="EMBL" id="KAJ7349892.1"/>
    </source>
</evidence>
<gene>
    <name evidence="1" type="ORF">DFH08DRAFT_807228</name>
</gene>
<comment type="caution">
    <text evidence="1">The sequence shown here is derived from an EMBL/GenBank/DDBJ whole genome shotgun (WGS) entry which is preliminary data.</text>
</comment>